<evidence type="ECO:0000313" key="3">
    <source>
        <dbReference type="Proteomes" id="UP000694540"/>
    </source>
</evidence>
<protein>
    <submittedName>
        <fullName evidence="2">Uncharacterized protein</fullName>
    </submittedName>
</protein>
<reference evidence="2" key="1">
    <citation type="submission" date="2025-08" db="UniProtKB">
        <authorList>
            <consortium name="Ensembl"/>
        </authorList>
    </citation>
    <scope>IDENTIFICATION</scope>
</reference>
<evidence type="ECO:0000256" key="1">
    <source>
        <dbReference type="SAM" id="Phobius"/>
    </source>
</evidence>
<name>A0A8C3XCV4_9CETA</name>
<dbReference type="Proteomes" id="UP000694540">
    <property type="component" value="Unplaced"/>
</dbReference>
<feature type="transmembrane region" description="Helical" evidence="1">
    <location>
        <begin position="12"/>
        <end position="28"/>
    </location>
</feature>
<keyword evidence="1" id="KW-0472">Membrane</keyword>
<keyword evidence="3" id="KW-1185">Reference proteome</keyword>
<sequence length="79" mass="9530">MRKFARCKVDPAIFLIWVLLDMYLLLYFNKCDEKKREDFLLEIVYKLYPGVPIVAQRKQSGLVTMRLWVPLLQKLLKLR</sequence>
<dbReference type="AlphaFoldDB" id="A0A8C3XCV4"/>
<organism evidence="2 3">
    <name type="scientific">Catagonus wagneri</name>
    <name type="common">Chacoan peccary</name>
    <dbReference type="NCBI Taxonomy" id="51154"/>
    <lineage>
        <taxon>Eukaryota</taxon>
        <taxon>Metazoa</taxon>
        <taxon>Chordata</taxon>
        <taxon>Craniata</taxon>
        <taxon>Vertebrata</taxon>
        <taxon>Euteleostomi</taxon>
        <taxon>Mammalia</taxon>
        <taxon>Eutheria</taxon>
        <taxon>Laurasiatheria</taxon>
        <taxon>Artiodactyla</taxon>
        <taxon>Suina</taxon>
        <taxon>Tayassuidae</taxon>
        <taxon>Catagonus</taxon>
    </lineage>
</organism>
<accession>A0A8C3XCV4</accession>
<reference evidence="2" key="2">
    <citation type="submission" date="2025-09" db="UniProtKB">
        <authorList>
            <consortium name="Ensembl"/>
        </authorList>
    </citation>
    <scope>IDENTIFICATION</scope>
</reference>
<dbReference type="Ensembl" id="ENSCWAT00000026454.1">
    <property type="protein sequence ID" value="ENSCWAP00000024403.1"/>
    <property type="gene ID" value="ENSCWAG00000018577.1"/>
</dbReference>
<proteinExistence type="predicted"/>
<keyword evidence="1" id="KW-0812">Transmembrane</keyword>
<evidence type="ECO:0000313" key="2">
    <source>
        <dbReference type="Ensembl" id="ENSCWAP00000024403.1"/>
    </source>
</evidence>
<keyword evidence="1" id="KW-1133">Transmembrane helix</keyword>